<organism evidence="3">
    <name type="scientific">uncultured marine group II/III euryarchaeote AD1000_30_D02</name>
    <dbReference type="NCBI Taxonomy" id="1457751"/>
    <lineage>
        <taxon>Archaea</taxon>
        <taxon>Methanobacteriati</taxon>
        <taxon>Methanobacteriota</taxon>
        <taxon>environmental samples</taxon>
    </lineage>
</organism>
<evidence type="ECO:0000256" key="1">
    <source>
        <dbReference type="ARBA" id="ARBA00022801"/>
    </source>
</evidence>
<reference evidence="3" key="1">
    <citation type="journal article" date="2014" name="Genome Biol. Evol.">
        <title>Pangenome evidence for extensive interdomain horizontal transfer affecting lineage core and shell genes in uncultured planktonic thaumarchaeota and euryarchaeota.</title>
        <authorList>
            <person name="Deschamps P."/>
            <person name="Zivanovic Y."/>
            <person name="Moreira D."/>
            <person name="Rodriguez-Valera F."/>
            <person name="Lopez-Garcia P."/>
        </authorList>
    </citation>
    <scope>NUCLEOTIDE SEQUENCE</scope>
</reference>
<feature type="domain" description="Dienelactone hydrolase" evidence="2">
    <location>
        <begin position="53"/>
        <end position="242"/>
    </location>
</feature>
<accession>A0A075FN36</accession>
<dbReference type="PANTHER" id="PTHR22946:SF9">
    <property type="entry name" value="POLYKETIDE TRANSFERASE AF380"/>
    <property type="match status" value="1"/>
</dbReference>
<dbReference type="AlphaFoldDB" id="A0A075FN36"/>
<dbReference type="PANTHER" id="PTHR22946">
    <property type="entry name" value="DIENELACTONE HYDROLASE DOMAIN-CONTAINING PROTEIN-RELATED"/>
    <property type="match status" value="1"/>
</dbReference>
<name>A0A075FN36_9EURY</name>
<sequence length="322" mass="35681">MSGAHLVMSSMDVVTNLADGRSGQIAYLSSSPFEMHHILCKMESTPQHPVFGYLMLPNKTSETPFPCVVSCHGSRGWVEHQHTHMANWLEAGIAVFRIHSSDSRDVVSTVESQMMVTHAMMLSDAFEALKLLNTHPLIDSDRIAISGWSLGGTAALYSAWSPIAESLAPNGERFSAHLPLYPAAHMRPEDQRWENVLIQILHGEADDYTPLILVHGLMDATKGSGADMRLEVYPDSHHAFDSLEEMKWLPHAIKLDERTVQIDADGEMWGEIEEGVRIPLNEPLQRKAAFDAARNVGAHVGGNAEARKRSMKDALEFLIEVL</sequence>
<dbReference type="InterPro" id="IPR050261">
    <property type="entry name" value="FrsA_esterase"/>
</dbReference>
<keyword evidence="1 3" id="KW-0378">Hydrolase</keyword>
<dbReference type="GO" id="GO:0016788">
    <property type="term" value="F:hydrolase activity, acting on ester bonds"/>
    <property type="evidence" value="ECO:0007669"/>
    <property type="project" value="UniProtKB-ARBA"/>
</dbReference>
<protein>
    <submittedName>
        <fullName evidence="3">Dienelactone hydrolase</fullName>
    </submittedName>
</protein>
<dbReference type="Gene3D" id="3.40.50.1820">
    <property type="entry name" value="alpha/beta hydrolase"/>
    <property type="match status" value="1"/>
</dbReference>
<dbReference type="SUPFAM" id="SSF53474">
    <property type="entry name" value="alpha/beta-Hydrolases"/>
    <property type="match status" value="1"/>
</dbReference>
<dbReference type="Pfam" id="PF01738">
    <property type="entry name" value="DLH"/>
    <property type="match status" value="1"/>
</dbReference>
<dbReference type="InterPro" id="IPR029058">
    <property type="entry name" value="AB_hydrolase_fold"/>
</dbReference>
<dbReference type="InterPro" id="IPR002925">
    <property type="entry name" value="Dienelactn_hydro"/>
</dbReference>
<evidence type="ECO:0000313" key="3">
    <source>
        <dbReference type="EMBL" id="AIE92960.1"/>
    </source>
</evidence>
<evidence type="ECO:0000259" key="2">
    <source>
        <dbReference type="Pfam" id="PF01738"/>
    </source>
</evidence>
<dbReference type="EMBL" id="KF900381">
    <property type="protein sequence ID" value="AIE92960.1"/>
    <property type="molecule type" value="Genomic_DNA"/>
</dbReference>
<proteinExistence type="predicted"/>